<evidence type="ECO:0000256" key="2">
    <source>
        <dbReference type="ARBA" id="ARBA00023052"/>
    </source>
</evidence>
<dbReference type="EMBL" id="SMBX01000004">
    <property type="protein sequence ID" value="TCU99036.1"/>
    <property type="molecule type" value="Genomic_DNA"/>
</dbReference>
<dbReference type="OrthoDB" id="2254214at2"/>
<dbReference type="InterPro" id="IPR012000">
    <property type="entry name" value="Thiamin_PyroP_enz_cen_dom"/>
</dbReference>
<dbReference type="InterPro" id="IPR045229">
    <property type="entry name" value="TPP_enz"/>
</dbReference>
<dbReference type="GO" id="GO:0000287">
    <property type="term" value="F:magnesium ion binding"/>
    <property type="evidence" value="ECO:0007669"/>
    <property type="project" value="InterPro"/>
</dbReference>
<comment type="caution">
    <text evidence="7">The sequence shown here is derived from an EMBL/GenBank/DDBJ whole genome shotgun (WGS) entry which is preliminary data.</text>
</comment>
<feature type="domain" description="Thiamine pyrophosphate enzyme TPP-binding" evidence="5">
    <location>
        <begin position="393"/>
        <end position="538"/>
    </location>
</feature>
<comment type="similarity">
    <text evidence="1 3">Belongs to the TPP enzyme family.</text>
</comment>
<evidence type="ECO:0000313" key="8">
    <source>
        <dbReference type="Proteomes" id="UP000294692"/>
    </source>
</evidence>
<dbReference type="Pfam" id="PF02775">
    <property type="entry name" value="TPP_enzyme_C"/>
    <property type="match status" value="1"/>
</dbReference>
<dbReference type="InterPro" id="IPR029035">
    <property type="entry name" value="DHS-like_NAD/FAD-binding_dom"/>
</dbReference>
<evidence type="ECO:0000259" key="5">
    <source>
        <dbReference type="Pfam" id="PF02775"/>
    </source>
</evidence>
<keyword evidence="2 3" id="KW-0786">Thiamine pyrophosphate</keyword>
<evidence type="ECO:0000313" key="7">
    <source>
        <dbReference type="EMBL" id="TCU99036.1"/>
    </source>
</evidence>
<evidence type="ECO:0000259" key="6">
    <source>
        <dbReference type="Pfam" id="PF02776"/>
    </source>
</evidence>
<dbReference type="GO" id="GO:0005948">
    <property type="term" value="C:acetolactate synthase complex"/>
    <property type="evidence" value="ECO:0007669"/>
    <property type="project" value="TreeGrafter"/>
</dbReference>
<evidence type="ECO:0000256" key="3">
    <source>
        <dbReference type="RuleBase" id="RU362132"/>
    </source>
</evidence>
<dbReference type="Gene3D" id="3.40.50.1220">
    <property type="entry name" value="TPP-binding domain"/>
    <property type="match status" value="1"/>
</dbReference>
<dbReference type="CDD" id="cd07035">
    <property type="entry name" value="TPP_PYR_POX_like"/>
    <property type="match status" value="1"/>
</dbReference>
<dbReference type="PANTHER" id="PTHR18968">
    <property type="entry name" value="THIAMINE PYROPHOSPHATE ENZYMES"/>
    <property type="match status" value="1"/>
</dbReference>
<dbReference type="InterPro" id="IPR029061">
    <property type="entry name" value="THDP-binding"/>
</dbReference>
<dbReference type="GO" id="GO:0003984">
    <property type="term" value="F:acetolactate synthase activity"/>
    <property type="evidence" value="ECO:0007669"/>
    <property type="project" value="TreeGrafter"/>
</dbReference>
<dbReference type="Pfam" id="PF02776">
    <property type="entry name" value="TPP_enzyme_N"/>
    <property type="match status" value="1"/>
</dbReference>
<dbReference type="InterPro" id="IPR011766">
    <property type="entry name" value="TPP_enzyme_TPP-bd"/>
</dbReference>
<dbReference type="PROSITE" id="PS00187">
    <property type="entry name" value="TPP_ENZYMES"/>
    <property type="match status" value="1"/>
</dbReference>
<feature type="domain" description="Thiamine pyrophosphate enzyme central" evidence="4">
    <location>
        <begin position="197"/>
        <end position="330"/>
    </location>
</feature>
<feature type="domain" description="Thiamine pyrophosphate enzyme N-terminal TPP-binding" evidence="6">
    <location>
        <begin position="9"/>
        <end position="125"/>
    </location>
</feature>
<dbReference type="PANTHER" id="PTHR18968:SF120">
    <property type="entry name" value="ACETOLACTATE SYNTHASE LARGE SUBUNIT"/>
    <property type="match status" value="1"/>
</dbReference>
<dbReference type="InterPro" id="IPR000399">
    <property type="entry name" value="TPP-bd_CS"/>
</dbReference>
<dbReference type="NCBIfam" id="NF006052">
    <property type="entry name" value="PRK08199.1"/>
    <property type="match status" value="1"/>
</dbReference>
<dbReference type="GO" id="GO:0050660">
    <property type="term" value="F:flavin adenine dinucleotide binding"/>
    <property type="evidence" value="ECO:0007669"/>
    <property type="project" value="TreeGrafter"/>
</dbReference>
<gene>
    <name evidence="7" type="ORF">EV686_104135</name>
</gene>
<dbReference type="Pfam" id="PF00205">
    <property type="entry name" value="TPP_enzyme_M"/>
    <property type="match status" value="1"/>
</dbReference>
<dbReference type="RefSeq" id="WP_132476414.1">
    <property type="nucleotide sequence ID" value="NZ_JBHRVM010000001.1"/>
</dbReference>
<protein>
    <submittedName>
        <fullName evidence="7">Acetolactate synthase large subunit</fullName>
    </submittedName>
</protein>
<name>A0A4R3V2L4_9BURK</name>
<dbReference type="AlphaFoldDB" id="A0A4R3V2L4"/>
<keyword evidence="8" id="KW-1185">Reference proteome</keyword>
<dbReference type="SUPFAM" id="SSF52467">
    <property type="entry name" value="DHS-like NAD/FAD-binding domain"/>
    <property type="match status" value="1"/>
</dbReference>
<dbReference type="GO" id="GO:0009099">
    <property type="term" value="P:L-valine biosynthetic process"/>
    <property type="evidence" value="ECO:0007669"/>
    <property type="project" value="TreeGrafter"/>
</dbReference>
<dbReference type="CDD" id="cd00568">
    <property type="entry name" value="TPP_enzymes"/>
    <property type="match status" value="1"/>
</dbReference>
<evidence type="ECO:0000259" key="4">
    <source>
        <dbReference type="Pfam" id="PF00205"/>
    </source>
</evidence>
<sequence>MKATGLAPRTGGQVLVDALRIHGVDTAYCVPGESFLAVLDALHEVKDALRLVVCRQEGGAAHMAEAHGKLTGSPGICFATRGPGATNASIAVHTARQDSTPLILFIGQVGRDCMEREAWQEIDYRHMYGHIAKWVVQIEDPARIPEMISRAFHVAMSGRPGPVVIALPEDMLTEQVSVADAPAYRVARAAPDPAAMAELRERLQSAQRPVMVLGGGGWRTEGSEAIGRFAQSFGVPVIAAFRRQDLLDNRHPCYSGEAGLGMNPKIAERIRTADLVVAVGARLGETSTNGYALLDVPRPAQTLVHVHADPNELGRVYHADVPVTADVNAFALAAAGMAPPEGLSAGRRAWLEQARKDYEDSLAPEPMPGDVNLGEVVRHMDRILGPETIVSNGAGNYTLWVQRFHTYTGIRTQLAPTSGTMGYGVPAAIAAKLVYPDRPVVCFAGDGCFLMNGQELATAMQYGLDPLFIVVNNGMYGSIRMHQEKHYPGRVHGTELHNPDFVALAQAYGLHAELVERTEDFPAALERARGAGRAALIELRVPQDALSPKLTVSALRRQAGL</sequence>
<dbReference type="FunFam" id="3.40.50.970:FF:000007">
    <property type="entry name" value="Acetolactate synthase"/>
    <property type="match status" value="1"/>
</dbReference>
<proteinExistence type="inferred from homology"/>
<accession>A0A4R3V2L4</accession>
<dbReference type="SUPFAM" id="SSF52518">
    <property type="entry name" value="Thiamin diphosphate-binding fold (THDP-binding)"/>
    <property type="match status" value="2"/>
</dbReference>
<dbReference type="InterPro" id="IPR012001">
    <property type="entry name" value="Thiamin_PyroP_enz_TPP-bd_dom"/>
</dbReference>
<organism evidence="7 8">
    <name type="scientific">Paracandidimonas soli</name>
    <dbReference type="NCBI Taxonomy" id="1917182"/>
    <lineage>
        <taxon>Bacteria</taxon>
        <taxon>Pseudomonadati</taxon>
        <taxon>Pseudomonadota</taxon>
        <taxon>Betaproteobacteria</taxon>
        <taxon>Burkholderiales</taxon>
        <taxon>Alcaligenaceae</taxon>
        <taxon>Paracandidimonas</taxon>
    </lineage>
</organism>
<dbReference type="Proteomes" id="UP000294692">
    <property type="component" value="Unassembled WGS sequence"/>
</dbReference>
<evidence type="ECO:0000256" key="1">
    <source>
        <dbReference type="ARBA" id="ARBA00007812"/>
    </source>
</evidence>
<dbReference type="Gene3D" id="3.40.50.970">
    <property type="match status" value="2"/>
</dbReference>
<reference evidence="7 8" key="1">
    <citation type="submission" date="2019-03" db="EMBL/GenBank/DDBJ databases">
        <title>Genomic Encyclopedia of Type Strains, Phase IV (KMG-IV): sequencing the most valuable type-strain genomes for metagenomic binning, comparative biology and taxonomic classification.</title>
        <authorList>
            <person name="Goeker M."/>
        </authorList>
    </citation>
    <scope>NUCLEOTIDE SEQUENCE [LARGE SCALE GENOMIC DNA]</scope>
    <source>
        <strain evidence="7 8">DSM 100048</strain>
    </source>
</reference>
<dbReference type="GO" id="GO:0009097">
    <property type="term" value="P:isoleucine biosynthetic process"/>
    <property type="evidence" value="ECO:0007669"/>
    <property type="project" value="TreeGrafter"/>
</dbReference>
<dbReference type="GO" id="GO:0030976">
    <property type="term" value="F:thiamine pyrophosphate binding"/>
    <property type="evidence" value="ECO:0007669"/>
    <property type="project" value="InterPro"/>
</dbReference>